<name>A0A1H8WAM5_9FIRM</name>
<accession>A0A1H8WAM5</accession>
<sequence length="45" mass="5123">MSNHVRGKENIDSLGNRTYPYASVSFVFTNIQKNNLKIGKLILKL</sequence>
<dbReference type="Proteomes" id="UP000198847">
    <property type="component" value="Unassembled WGS sequence"/>
</dbReference>
<reference evidence="1 2" key="1">
    <citation type="submission" date="2016-10" db="EMBL/GenBank/DDBJ databases">
        <authorList>
            <person name="de Groot N.N."/>
        </authorList>
    </citation>
    <scope>NUCLEOTIDE SEQUENCE [LARGE SCALE GENOMIC DNA]</scope>
    <source>
        <strain evidence="1 2">DSM 13305</strain>
    </source>
</reference>
<dbReference type="EMBL" id="FODY01000015">
    <property type="protein sequence ID" value="SEP24671.1"/>
    <property type="molecule type" value="Genomic_DNA"/>
</dbReference>
<organism evidence="1 2">
    <name type="scientific">Propionispora vibrioides</name>
    <dbReference type="NCBI Taxonomy" id="112903"/>
    <lineage>
        <taxon>Bacteria</taxon>
        <taxon>Bacillati</taxon>
        <taxon>Bacillota</taxon>
        <taxon>Negativicutes</taxon>
        <taxon>Selenomonadales</taxon>
        <taxon>Sporomusaceae</taxon>
        <taxon>Propionispora</taxon>
    </lineage>
</organism>
<gene>
    <name evidence="1" type="ORF">SAMN04490178_1159</name>
</gene>
<protein>
    <submittedName>
        <fullName evidence="1">Uncharacterized protein</fullName>
    </submittedName>
</protein>
<evidence type="ECO:0000313" key="1">
    <source>
        <dbReference type="EMBL" id="SEP24671.1"/>
    </source>
</evidence>
<evidence type="ECO:0000313" key="2">
    <source>
        <dbReference type="Proteomes" id="UP000198847"/>
    </source>
</evidence>
<dbReference type="AlphaFoldDB" id="A0A1H8WAM5"/>
<keyword evidence="2" id="KW-1185">Reference proteome</keyword>
<proteinExistence type="predicted"/>